<feature type="domain" description="Phage tail tape measure protein" evidence="3">
    <location>
        <begin position="89"/>
        <end position="290"/>
    </location>
</feature>
<evidence type="ECO:0000256" key="2">
    <source>
        <dbReference type="SAM" id="Coils"/>
    </source>
</evidence>
<keyword evidence="2" id="KW-0175">Coiled coil</keyword>
<name>A0AA45L6W2_9PSEU</name>
<feature type="coiled-coil region" evidence="2">
    <location>
        <begin position="801"/>
        <end position="831"/>
    </location>
</feature>
<dbReference type="InterPro" id="IPR010090">
    <property type="entry name" value="Phage_tape_meas"/>
</dbReference>
<evidence type="ECO:0000256" key="1">
    <source>
        <dbReference type="ARBA" id="ARBA00022612"/>
    </source>
</evidence>
<reference evidence="4" key="1">
    <citation type="submission" date="2021-04" db="EMBL/GenBank/DDBJ databases">
        <title>Genomic sequence of Actinosynnema pretiosum subsp. pretiosum ATCC 31280 (C-14919).</title>
        <authorList>
            <person name="Bai L."/>
            <person name="Wang X."/>
            <person name="Xiao Y."/>
        </authorList>
    </citation>
    <scope>NUCLEOTIDE SEQUENCE</scope>
    <source>
        <strain evidence="4">ATCC 31280</strain>
    </source>
</reference>
<organism evidence="4 5">
    <name type="scientific">Actinosynnema pretiosum subsp. pretiosum</name>
    <dbReference type="NCBI Taxonomy" id="103721"/>
    <lineage>
        <taxon>Bacteria</taxon>
        <taxon>Bacillati</taxon>
        <taxon>Actinomycetota</taxon>
        <taxon>Actinomycetes</taxon>
        <taxon>Pseudonocardiales</taxon>
        <taxon>Pseudonocardiaceae</taxon>
        <taxon>Actinosynnema</taxon>
    </lineage>
</organism>
<dbReference type="Pfam" id="PF10145">
    <property type="entry name" value="PhageMin_Tail"/>
    <property type="match status" value="1"/>
</dbReference>
<dbReference type="Proteomes" id="UP000677152">
    <property type="component" value="Chromosome"/>
</dbReference>
<sequence length="1243" mass="126448">MTMAGGALDILIRPDFGTWQRELDTGLNQSANRVSGGMKTLGLAVVGGTALAAKGFTEVIQLGNEYTGALNEIGAVSEATGFEMARVSEVANELGSDLTLPATSAADAAAAMRELAKGGLDIDQAMTAARGTLQLAAAAQVEAAEAAGVQSDALNQFGLAADQASHVADVLANVANAASGEIMDVANALQYVGPVAQSVGVSIDEVATAIGVVATQGIRGEQAGTSLRGMLASLAAPSGPATKALDALGITAFDTTGRFVGLRSITEQLSAAQQRMTQETFAAATATAFGNEGMTVAASLAASGATAFDDMAEAVGRQGGAADVAAAKTAGLGGAMDGLQSQLESSAIGIYDAIDEPLERAVRAVATRLDQLGPAVASRLETAVAAGGLYGPRLAAAIEARADVVGDAVSDVLGPLGTGAIEPLNTSVNTGIELWNDFTGALDNTVQATSPVAREIGELAAASGEGTGVVGTLSTVVGVLGGAVEALSGVLVPVGTALSGVLGLFNDLPGPVQTGALALVAFRLAQGRLSDSTVLSGLRQFGGEMRTQQALAQSSGQEVGRLGAAMAAYRTSTVPAVATARDFTDQTAAIRAGAAATGEPIGRMSAAMGTLAERSPALASIRGSFEQAASGATRFGAAAGVAAASGTALRLGTGALVSALGGPVGLAIGGVALGLSLLSGRQEAAAERARQHSSAVDALAAALSESSGRITESVRAHQAQQLQSEKVAESGRTVADAARAAGISLSDLTEATLGNGDALDGVRGRLNAIIQEQTRWVTNSTGWKSGVVSETKSLTEQGKAAQDLLGEIDGLARQYQEADRKQRDLDQALREGRASMVDGTDSGRRFADAMGTLADETGSADDKARALKTALDALSGGSVDLVAAQSRMHELLSRLSEKFGESVDRTKGWGAELLTAQGRLDTTRENARGLHATLTDLRDAAADTALKTYELARAQGEDVTTALAKAGAEVALARDGFYAAAEAMGIGRAEAEALANQYGLLPSQVVTLIDAQDVDKTTLELQLLKWQAEQVPDRRSITVETLSDQAVERLRAVGLEVNNVPGGKEIVLRGNDSDFNAKIASATAPATKYITVIYTSGKSMPNGPMAVNHDGNLLAPSIVAYAAGGIHPLTPMRSGWAQFVDPNTWRVIGDRMTHREAYIPVDGSTRSTGILAETARLMGFELIRKFAVGGLATPAVPASLPTATTAGAAPVITNNVTVQSNQDAHVMAAVLSSTAAWQARTRR</sequence>
<dbReference type="PANTHER" id="PTHR37813">
    <property type="entry name" value="FELS-2 PROPHAGE PROTEIN"/>
    <property type="match status" value="1"/>
</dbReference>
<gene>
    <name evidence="4" type="ORF">KCV87_32160</name>
</gene>
<accession>A0AA45L6W2</accession>
<dbReference type="AlphaFoldDB" id="A0AA45L6W2"/>
<protein>
    <submittedName>
        <fullName evidence="4">Phage tail tape measure protein</fullName>
    </submittedName>
</protein>
<keyword evidence="1" id="KW-1188">Viral release from host cell</keyword>
<dbReference type="NCBIfam" id="TIGR01760">
    <property type="entry name" value="tape_meas_TP901"/>
    <property type="match status" value="1"/>
</dbReference>
<evidence type="ECO:0000259" key="3">
    <source>
        <dbReference type="Pfam" id="PF10145"/>
    </source>
</evidence>
<dbReference type="EMBL" id="CP073249">
    <property type="protein sequence ID" value="QUF03958.1"/>
    <property type="molecule type" value="Genomic_DNA"/>
</dbReference>
<proteinExistence type="predicted"/>
<dbReference type="PANTHER" id="PTHR37813:SF1">
    <property type="entry name" value="FELS-2 PROPHAGE PROTEIN"/>
    <property type="match status" value="1"/>
</dbReference>
<evidence type="ECO:0000313" key="5">
    <source>
        <dbReference type="Proteomes" id="UP000677152"/>
    </source>
</evidence>
<evidence type="ECO:0000313" key="4">
    <source>
        <dbReference type="EMBL" id="QUF03958.1"/>
    </source>
</evidence>